<reference evidence="2" key="1">
    <citation type="submission" date="2018-05" db="EMBL/GenBank/DDBJ databases">
        <authorList>
            <person name="Lanie J.A."/>
            <person name="Ng W.-L."/>
            <person name="Kazmierczak K.M."/>
            <person name="Andrzejewski T.M."/>
            <person name="Davidsen T.M."/>
            <person name="Wayne K.J."/>
            <person name="Tettelin H."/>
            <person name="Glass J.I."/>
            <person name="Rusch D."/>
            <person name="Podicherti R."/>
            <person name="Tsui H.-C.T."/>
            <person name="Winkler M.E."/>
        </authorList>
    </citation>
    <scope>NUCLEOTIDE SEQUENCE</scope>
</reference>
<gene>
    <name evidence="2" type="ORF">METZ01_LOCUS388351</name>
</gene>
<dbReference type="AlphaFoldDB" id="A0A382UN50"/>
<feature type="non-terminal residue" evidence="2">
    <location>
        <position position="26"/>
    </location>
</feature>
<dbReference type="EMBL" id="UINC01145397">
    <property type="protein sequence ID" value="SVD35497.1"/>
    <property type="molecule type" value="Genomic_DNA"/>
</dbReference>
<proteinExistence type="predicted"/>
<sequence>MAGSGGFEPPDLGSKPSRFPSYLTSP</sequence>
<feature type="region of interest" description="Disordered" evidence="1">
    <location>
        <begin position="1"/>
        <end position="26"/>
    </location>
</feature>
<name>A0A382UN50_9ZZZZ</name>
<organism evidence="2">
    <name type="scientific">marine metagenome</name>
    <dbReference type="NCBI Taxonomy" id="408172"/>
    <lineage>
        <taxon>unclassified sequences</taxon>
        <taxon>metagenomes</taxon>
        <taxon>ecological metagenomes</taxon>
    </lineage>
</organism>
<evidence type="ECO:0000256" key="1">
    <source>
        <dbReference type="SAM" id="MobiDB-lite"/>
    </source>
</evidence>
<protein>
    <submittedName>
        <fullName evidence="2">Uncharacterized protein</fullName>
    </submittedName>
</protein>
<evidence type="ECO:0000313" key="2">
    <source>
        <dbReference type="EMBL" id="SVD35497.1"/>
    </source>
</evidence>
<accession>A0A382UN50</accession>